<dbReference type="GeneID" id="93454345"/>
<dbReference type="RefSeq" id="WP_011751140.1">
    <property type="nucleotide sequence ID" value="NC_008688.1"/>
</dbReference>
<dbReference type="KEGG" id="pde:Pden_4922"/>
<dbReference type="Proteomes" id="UP000000361">
    <property type="component" value="Chromosome 1"/>
</dbReference>
<evidence type="ECO:0000313" key="2">
    <source>
        <dbReference type="Proteomes" id="UP000000361"/>
    </source>
</evidence>
<evidence type="ECO:0000313" key="1">
    <source>
        <dbReference type="EMBL" id="ABL72982.1"/>
    </source>
</evidence>
<protein>
    <recommendedName>
        <fullName evidence="3">ATP-grasp domain-containing protein</fullName>
    </recommendedName>
</protein>
<accession>A1BBT8</accession>
<keyword evidence="2" id="KW-1185">Reference proteome</keyword>
<dbReference type="SUPFAM" id="SSF56059">
    <property type="entry name" value="Glutathione synthetase ATP-binding domain-like"/>
    <property type="match status" value="1"/>
</dbReference>
<reference evidence="2" key="1">
    <citation type="submission" date="2006-12" db="EMBL/GenBank/DDBJ databases">
        <title>Complete sequence of plasmid 1 of Paracoccus denitrificans PD1222.</title>
        <authorList>
            <person name="Copeland A."/>
            <person name="Lucas S."/>
            <person name="Lapidus A."/>
            <person name="Barry K."/>
            <person name="Detter J.C."/>
            <person name="Glavina del Rio T."/>
            <person name="Hammon N."/>
            <person name="Israni S."/>
            <person name="Dalin E."/>
            <person name="Tice H."/>
            <person name="Pitluck S."/>
            <person name="Munk A.C."/>
            <person name="Brettin T."/>
            <person name="Bruce D."/>
            <person name="Han C."/>
            <person name="Tapia R."/>
            <person name="Gilna P."/>
            <person name="Schmutz J."/>
            <person name="Larimer F."/>
            <person name="Land M."/>
            <person name="Hauser L."/>
            <person name="Kyrpides N."/>
            <person name="Lykidis A."/>
            <person name="Spiro S."/>
            <person name="Richardson D.J."/>
            <person name="Moir J.W.B."/>
            <person name="Ferguson S.J."/>
            <person name="van Spanning R.J.M."/>
            <person name="Richardson P."/>
        </authorList>
    </citation>
    <scope>NUCLEOTIDE SEQUENCE [LARGE SCALE GENOMIC DNA]</scope>
    <source>
        <strain evidence="2">Pd 1222</strain>
        <plasmid evidence="2">pPD1222</plasmid>
    </source>
</reference>
<dbReference type="EnsemblBacteria" id="ABL72982">
    <property type="protein sequence ID" value="ABL72982"/>
    <property type="gene ID" value="Pden_4922"/>
</dbReference>
<evidence type="ECO:0008006" key="3">
    <source>
        <dbReference type="Google" id="ProtNLM"/>
    </source>
</evidence>
<proteinExistence type="predicted"/>
<dbReference type="OrthoDB" id="9775266at2"/>
<organism evidence="1 2">
    <name type="scientific">Paracoccus denitrificans (strain Pd 1222)</name>
    <dbReference type="NCBI Taxonomy" id="318586"/>
    <lineage>
        <taxon>Bacteria</taxon>
        <taxon>Pseudomonadati</taxon>
        <taxon>Pseudomonadota</taxon>
        <taxon>Alphaproteobacteria</taxon>
        <taxon>Rhodobacterales</taxon>
        <taxon>Paracoccaceae</taxon>
        <taxon>Paracoccus</taxon>
    </lineage>
</organism>
<name>A1BBT8_PARDP</name>
<sequence length="367" mass="40982">MTCTPKAASLQFRPPEGERYPAFKRHIPERLFYVVPALMWLALAIRYRSLTLPSAANPAMEAGGLWGESKSQGLDLFGPQGRARLARFARLRCDTGADTPVDCALAAMAEAGLDFPVVAKPDRGYQGWGVRLIQRAEDLADYLAVQPPGTMILLQELVDLPGEAGIFYLRHPDQVRGRIVSMAFVYPPHVIGDGCRSVAELVRADKVLRPNGAIYRDRHPESWETVPGPGAFHVLTNARSARLGAVYRDAQSLVTPQLEALIDEISREIPDFHFGRFDIRFRSVEDLGAASDFRILELNGAGAEMLHFWAGGSTLRQAYRALWRQYRWLFAIGDVMRKRGARPVGLSGMIRLQRQQEALRRVYPQSS</sequence>
<dbReference type="AlphaFoldDB" id="A1BBT8"/>
<keyword evidence="1" id="KW-0614">Plasmid</keyword>
<geneLocation type="plasmid" evidence="2">
    <name>pPD1222</name>
</geneLocation>
<dbReference type="HOGENOM" id="CLU_062378_0_0_5"/>
<dbReference type="EMBL" id="CP000491">
    <property type="protein sequence ID" value="ABL72982.1"/>
    <property type="molecule type" value="Genomic_DNA"/>
</dbReference>
<dbReference type="eggNOG" id="COG0189">
    <property type="taxonomic scope" value="Bacteria"/>
</dbReference>
<gene>
    <name evidence="1" type="ordered locus">Pden_4922</name>
</gene>